<organism evidence="3 4">
    <name type="scientific">Rhynchosporium graminicola</name>
    <dbReference type="NCBI Taxonomy" id="2792576"/>
    <lineage>
        <taxon>Eukaryota</taxon>
        <taxon>Fungi</taxon>
        <taxon>Dikarya</taxon>
        <taxon>Ascomycota</taxon>
        <taxon>Pezizomycotina</taxon>
        <taxon>Leotiomycetes</taxon>
        <taxon>Helotiales</taxon>
        <taxon>Ploettnerulaceae</taxon>
        <taxon>Rhynchosporium</taxon>
    </lineage>
</organism>
<dbReference type="EMBL" id="FJUW01000013">
    <property type="protein sequence ID" value="CZS97440.1"/>
    <property type="molecule type" value="Genomic_DNA"/>
</dbReference>
<evidence type="ECO:0008006" key="5">
    <source>
        <dbReference type="Google" id="ProtNLM"/>
    </source>
</evidence>
<evidence type="ECO:0000256" key="1">
    <source>
        <dbReference type="SAM" id="MobiDB-lite"/>
    </source>
</evidence>
<comment type="caution">
    <text evidence="3">The sequence shown here is derived from an EMBL/GenBank/DDBJ whole genome shotgun (WGS) entry which is preliminary data.</text>
</comment>
<feature type="transmembrane region" description="Helical" evidence="2">
    <location>
        <begin position="82"/>
        <end position="102"/>
    </location>
</feature>
<feature type="compositionally biased region" description="Low complexity" evidence="1">
    <location>
        <begin position="169"/>
        <end position="185"/>
    </location>
</feature>
<keyword evidence="2" id="KW-0812">Transmembrane</keyword>
<evidence type="ECO:0000313" key="4">
    <source>
        <dbReference type="Proteomes" id="UP000178129"/>
    </source>
</evidence>
<proteinExistence type="predicted"/>
<gene>
    <name evidence="3" type="ORF">RCO7_14445</name>
</gene>
<dbReference type="Proteomes" id="UP000178129">
    <property type="component" value="Unassembled WGS sequence"/>
</dbReference>
<feature type="compositionally biased region" description="Low complexity" evidence="1">
    <location>
        <begin position="125"/>
        <end position="140"/>
    </location>
</feature>
<reference evidence="4" key="1">
    <citation type="submission" date="2016-03" db="EMBL/GenBank/DDBJ databases">
        <authorList>
            <person name="Ploux O."/>
        </authorList>
    </citation>
    <scope>NUCLEOTIDE SEQUENCE [LARGE SCALE GENOMIC DNA]</scope>
    <source>
        <strain evidence="4">UK7</strain>
    </source>
</reference>
<feature type="region of interest" description="Disordered" evidence="1">
    <location>
        <begin position="125"/>
        <end position="187"/>
    </location>
</feature>
<evidence type="ECO:0000313" key="3">
    <source>
        <dbReference type="EMBL" id="CZS97440.1"/>
    </source>
</evidence>
<accession>A0A1E1KHI5</accession>
<feature type="region of interest" description="Disordered" evidence="1">
    <location>
        <begin position="209"/>
        <end position="234"/>
    </location>
</feature>
<sequence>MAPLRSDLEAQHRLDIRQNAPQLVPITLTIHRATTTFTTRMNLGEATNSPVSKDVTAFATPIASPDPIVATRSSDPSDNTGVVIGALIGGLAAVLLLIILLWKCCNSYRSSVHRGDRYYDSDTLSSFSSSSSYPSHRYFSGDGFSRRNERGQRVEFPRTTYARRDKRSSQGSSSESRSRSDSTWMRTRRRSRWGNGMLNWVAGTRVRRTRSQYRGRDSVSSGRRPGGLNFPVDD</sequence>
<protein>
    <recommendedName>
        <fullName evidence="5">Mid2 domain-containing protein</fullName>
    </recommendedName>
</protein>
<feature type="compositionally biased region" description="Basic and acidic residues" evidence="1">
    <location>
        <begin position="144"/>
        <end position="156"/>
    </location>
</feature>
<dbReference type="InParanoid" id="A0A1E1KHI5"/>
<keyword evidence="2" id="KW-0472">Membrane</keyword>
<evidence type="ECO:0000256" key="2">
    <source>
        <dbReference type="SAM" id="Phobius"/>
    </source>
</evidence>
<keyword evidence="2" id="KW-1133">Transmembrane helix</keyword>
<keyword evidence="4" id="KW-1185">Reference proteome</keyword>
<dbReference type="AlphaFoldDB" id="A0A1E1KHI5"/>
<name>A0A1E1KHI5_9HELO</name>